<keyword evidence="2" id="KW-1133">Transmembrane helix</keyword>
<keyword evidence="4" id="KW-1185">Reference proteome</keyword>
<evidence type="ECO:0000256" key="1">
    <source>
        <dbReference type="SAM" id="MobiDB-lite"/>
    </source>
</evidence>
<keyword evidence="2" id="KW-0812">Transmembrane</keyword>
<dbReference type="Pfam" id="PF06772">
    <property type="entry name" value="LtrA"/>
    <property type="match status" value="1"/>
</dbReference>
<feature type="compositionally biased region" description="Polar residues" evidence="1">
    <location>
        <begin position="1"/>
        <end position="15"/>
    </location>
</feature>
<evidence type="ECO:0000256" key="2">
    <source>
        <dbReference type="SAM" id="Phobius"/>
    </source>
</evidence>
<accession>A0A2X0KWE4</accession>
<feature type="transmembrane region" description="Helical" evidence="2">
    <location>
        <begin position="541"/>
        <end position="561"/>
    </location>
</feature>
<keyword evidence="2" id="KW-0472">Membrane</keyword>
<dbReference type="InterPro" id="IPR010640">
    <property type="entry name" value="Low_temperature_requirement_A"/>
</dbReference>
<protein>
    <submittedName>
        <fullName evidence="3">BZ3500_MvSof-1268-A1-R1_Chr4-1g06671 protein</fullName>
    </submittedName>
</protein>
<feature type="transmembrane region" description="Helical" evidence="2">
    <location>
        <begin position="284"/>
        <end position="305"/>
    </location>
</feature>
<evidence type="ECO:0000313" key="4">
    <source>
        <dbReference type="Proteomes" id="UP000249723"/>
    </source>
</evidence>
<name>A0A2X0KWE4_9BASI</name>
<feature type="transmembrane region" description="Helical" evidence="2">
    <location>
        <begin position="311"/>
        <end position="334"/>
    </location>
</feature>
<feature type="transmembrane region" description="Helical" evidence="2">
    <location>
        <begin position="480"/>
        <end position="501"/>
    </location>
</feature>
<gene>
    <name evidence="3" type="ORF">BZ3500_MVSOF-1268-A1-R1_CHR4-1G06671</name>
</gene>
<feature type="region of interest" description="Disordered" evidence="1">
    <location>
        <begin position="1"/>
        <end position="24"/>
    </location>
</feature>
<sequence length="601" mass="64891">MAGPQTAGSTSTPVASSHAHAEEDPEHIQQFGPVRGGIVFLESGTPAISRRSTRSGNSLKDGKSNNCDLSDDHDVRHADRVLSCPAAAGPPLMCLHDVFKPPVVRQWLSNGRLFRERVERVPSRFELIFDLILVGIVHQLADAASEHVSRLSLAKVILTFYPAWSIWSDYRNWQNISGVDDVSQRIQTLAILICLVGYSSNASAIELHVVEEGHTASEVARRLLRRAAAAVTNGEIATASEIIGHGGQQHAIVAATTFFLVAKLIRIVTFVGYAAEMTDFRSAFLARAGALTIVSLIFMGCIWAPSLRTTAILAAVGAAVEIGSRFSVGVIVSVTRRQWMREAKQRAEDGELVDASQVPIGVGIKMIPAVNLEHMVERTAAFVTIVLGESVISVLFVAKPGTFGLSHQFARAVFGLTVAFIINAVYFDAALSKKFLHAIRRHWFTNVVWDITHWPLCTGLILASAALAKLVQNEEVSQGIRWQYGGGMGVALLCITVLGILHQSLDPAGSSRVNAAFRASIRLLVAIIFALLPLIKSIKDLAFLGIYVGIASAMVIFEVWAKLGVEIVEHEDQRPVEDEEDASLDKGGGDGGGSESMHAPH</sequence>
<evidence type="ECO:0000313" key="3">
    <source>
        <dbReference type="EMBL" id="SCZ96738.1"/>
    </source>
</evidence>
<organism evidence="3 4">
    <name type="scientific">Microbotryum saponariae</name>
    <dbReference type="NCBI Taxonomy" id="289078"/>
    <lineage>
        <taxon>Eukaryota</taxon>
        <taxon>Fungi</taxon>
        <taxon>Dikarya</taxon>
        <taxon>Basidiomycota</taxon>
        <taxon>Pucciniomycotina</taxon>
        <taxon>Microbotryomycetes</taxon>
        <taxon>Microbotryales</taxon>
        <taxon>Microbotryaceae</taxon>
        <taxon>Microbotryum</taxon>
    </lineage>
</organism>
<feature type="region of interest" description="Disordered" evidence="1">
    <location>
        <begin position="48"/>
        <end position="71"/>
    </location>
</feature>
<dbReference type="OrthoDB" id="191995at2759"/>
<feature type="transmembrane region" description="Helical" evidence="2">
    <location>
        <begin position="443"/>
        <end position="468"/>
    </location>
</feature>
<proteinExistence type="predicted"/>
<dbReference type="PANTHER" id="PTHR36840">
    <property type="entry name" value="BLL5714 PROTEIN"/>
    <property type="match status" value="1"/>
</dbReference>
<dbReference type="EMBL" id="FMWP01000091">
    <property type="protein sequence ID" value="SCZ96738.1"/>
    <property type="molecule type" value="Genomic_DNA"/>
</dbReference>
<dbReference type="PANTHER" id="PTHR36840:SF1">
    <property type="entry name" value="BLL5714 PROTEIN"/>
    <property type="match status" value="1"/>
</dbReference>
<reference evidence="4" key="1">
    <citation type="submission" date="2016-10" db="EMBL/GenBank/DDBJ databases">
        <authorList>
            <person name="Jeantristanb JTB J.-T."/>
            <person name="Ricardo R."/>
        </authorList>
    </citation>
    <scope>NUCLEOTIDE SEQUENCE [LARGE SCALE GENOMIC DNA]</scope>
</reference>
<feature type="transmembrane region" description="Helical" evidence="2">
    <location>
        <begin position="251"/>
        <end position="272"/>
    </location>
</feature>
<dbReference type="AlphaFoldDB" id="A0A2X0KWE4"/>
<dbReference type="STRING" id="289078.A0A2X0KWE4"/>
<feature type="compositionally biased region" description="Polar residues" evidence="1">
    <location>
        <begin position="54"/>
        <end position="68"/>
    </location>
</feature>
<feature type="transmembrane region" description="Helical" evidence="2">
    <location>
        <begin position="513"/>
        <end position="535"/>
    </location>
</feature>
<feature type="region of interest" description="Disordered" evidence="1">
    <location>
        <begin position="572"/>
        <end position="601"/>
    </location>
</feature>
<dbReference type="Proteomes" id="UP000249723">
    <property type="component" value="Unassembled WGS sequence"/>
</dbReference>
<feature type="transmembrane region" description="Helical" evidence="2">
    <location>
        <begin position="410"/>
        <end position="431"/>
    </location>
</feature>
<feature type="transmembrane region" description="Helical" evidence="2">
    <location>
        <begin position="380"/>
        <end position="398"/>
    </location>
</feature>